<feature type="transmembrane region" description="Helical" evidence="6">
    <location>
        <begin position="351"/>
        <end position="379"/>
    </location>
</feature>
<evidence type="ECO:0000256" key="2">
    <source>
        <dbReference type="ARBA" id="ARBA00022692"/>
    </source>
</evidence>
<evidence type="ECO:0000313" key="8">
    <source>
        <dbReference type="EMBL" id="ANB06473.1"/>
    </source>
</evidence>
<dbReference type="PANTHER" id="PTHR37422:SF13">
    <property type="entry name" value="LIPOPOLYSACCHARIDE BIOSYNTHESIS PROTEIN PA4999-RELATED"/>
    <property type="match status" value="1"/>
</dbReference>
<dbReference type="InterPro" id="IPR051533">
    <property type="entry name" value="WaaL-like"/>
</dbReference>
<feature type="transmembrane region" description="Helical" evidence="6">
    <location>
        <begin position="203"/>
        <end position="219"/>
    </location>
</feature>
<evidence type="ECO:0000256" key="5">
    <source>
        <dbReference type="SAM" id="MobiDB-lite"/>
    </source>
</evidence>
<evidence type="ECO:0000259" key="7">
    <source>
        <dbReference type="Pfam" id="PF04932"/>
    </source>
</evidence>
<accession>A0ABN4P8J0</accession>
<dbReference type="InterPro" id="IPR007016">
    <property type="entry name" value="O-antigen_ligase-rel_domated"/>
</dbReference>
<feature type="transmembrane region" description="Helical" evidence="6">
    <location>
        <begin position="249"/>
        <end position="270"/>
    </location>
</feature>
<gene>
    <name evidence="8" type="ORF">SAM40697_2514</name>
</gene>
<feature type="transmembrane region" description="Helical" evidence="6">
    <location>
        <begin position="132"/>
        <end position="153"/>
    </location>
</feature>
<feature type="transmembrane region" description="Helical" evidence="6">
    <location>
        <begin position="176"/>
        <end position="196"/>
    </location>
</feature>
<keyword evidence="3 6" id="KW-1133">Transmembrane helix</keyword>
<dbReference type="RefSeq" id="WP_079155467.1">
    <property type="nucleotide sequence ID" value="NZ_CP012949.1"/>
</dbReference>
<feature type="domain" description="O-antigen ligase-related" evidence="7">
    <location>
        <begin position="210"/>
        <end position="367"/>
    </location>
</feature>
<keyword evidence="4 6" id="KW-0472">Membrane</keyword>
<keyword evidence="9" id="KW-1185">Reference proteome</keyword>
<feature type="compositionally biased region" description="Low complexity" evidence="5">
    <location>
        <begin position="504"/>
        <end position="513"/>
    </location>
</feature>
<evidence type="ECO:0000256" key="6">
    <source>
        <dbReference type="SAM" id="Phobius"/>
    </source>
</evidence>
<feature type="transmembrane region" description="Helical" evidence="6">
    <location>
        <begin position="109"/>
        <end position="125"/>
    </location>
</feature>
<protein>
    <recommendedName>
        <fullName evidence="7">O-antigen ligase-related domain-containing protein</fullName>
    </recommendedName>
</protein>
<proteinExistence type="predicted"/>
<dbReference type="EMBL" id="CP012949">
    <property type="protein sequence ID" value="ANB06473.1"/>
    <property type="molecule type" value="Genomic_DNA"/>
</dbReference>
<dbReference type="Pfam" id="PF04932">
    <property type="entry name" value="Wzy_C"/>
    <property type="match status" value="1"/>
</dbReference>
<evidence type="ECO:0000313" key="9">
    <source>
        <dbReference type="Proteomes" id="UP000076720"/>
    </source>
</evidence>
<dbReference type="PANTHER" id="PTHR37422">
    <property type="entry name" value="TEICHURONIC ACID BIOSYNTHESIS PROTEIN TUAE"/>
    <property type="match status" value="1"/>
</dbReference>
<feature type="compositionally biased region" description="Gly residues" evidence="5">
    <location>
        <begin position="493"/>
        <end position="503"/>
    </location>
</feature>
<sequence>MSSPVPPPWSAARASRLPPVLAVVAVVALLALPVAADGGGGGGGGGGAHPADAVSALVVLYCVLRLVRDRRRPLSRAAAVVLGLPVLGLAVAATGAVSPGAGITGLGRYLQVFVLVPAAVLLLIRDRGDVRLLARSMVGLGLWQGAVGVHQYATGTGASYQGEQIRAVGTFGPQDVMGMATVVSLGLVCAVGLALGHAPARRRALAAGCALALLLPLALSFSRGAWIATAVTCAAQLLLSGVRRALAVGAAAVAAGVVLVGGFGLGTAMLQERVGSITQVADAPDQSVTDRYTMWEAAVGMWRERPLTGVGLKGFPEHRDGHASLALSSGSETDGAGAGYHRQPLLSPHNMYLLVLAEQGLIGLLALAGSWLALLVLGLRRLRAVRRTRRTGTDCGLVACGLLVWQLTDFAYADIGGPSTVLTAVCFGLAAWWALGPGAGAGTEAEPVAGAGTEAKPVAGTGTEAEPVAGTRTQAKPVAGTRTQAKPMAGTEAGPGVGAGTGTEPGTEEVSVR</sequence>
<feature type="transmembrane region" description="Helical" evidence="6">
    <location>
        <begin position="79"/>
        <end position="97"/>
    </location>
</feature>
<keyword evidence="2 6" id="KW-0812">Transmembrane</keyword>
<evidence type="ECO:0000256" key="1">
    <source>
        <dbReference type="ARBA" id="ARBA00004141"/>
    </source>
</evidence>
<reference evidence="8 9" key="2">
    <citation type="journal article" date="2016" name="Genome Announc.">
        <title>Complete Genome Sequence of Streptomyces ambofaciens DSM 40697, a Paradigm for Genome Plasticity Studies.</title>
        <authorList>
            <person name="Thibessard A."/>
            <person name="Leblond P."/>
        </authorList>
    </citation>
    <scope>NUCLEOTIDE SEQUENCE [LARGE SCALE GENOMIC DNA]</scope>
    <source>
        <strain evidence="8 9">DSM 40697</strain>
    </source>
</reference>
<feature type="transmembrane region" description="Helical" evidence="6">
    <location>
        <begin position="46"/>
        <end position="67"/>
    </location>
</feature>
<dbReference type="Proteomes" id="UP000076720">
    <property type="component" value="Chromosome"/>
</dbReference>
<organism evidence="8 9">
    <name type="scientific">Streptomyces ambofaciens</name>
    <dbReference type="NCBI Taxonomy" id="1889"/>
    <lineage>
        <taxon>Bacteria</taxon>
        <taxon>Bacillati</taxon>
        <taxon>Actinomycetota</taxon>
        <taxon>Actinomycetes</taxon>
        <taxon>Kitasatosporales</taxon>
        <taxon>Streptomycetaceae</taxon>
        <taxon>Streptomyces</taxon>
    </lineage>
</organism>
<comment type="subcellular location">
    <subcellularLocation>
        <location evidence="1">Membrane</location>
        <topology evidence="1">Multi-pass membrane protein</topology>
    </subcellularLocation>
</comment>
<evidence type="ECO:0000256" key="3">
    <source>
        <dbReference type="ARBA" id="ARBA00022989"/>
    </source>
</evidence>
<reference evidence="9" key="1">
    <citation type="submission" date="2015-10" db="EMBL/GenBank/DDBJ databases">
        <title>Complete genome sequence of Streptomyces ambofaciens DSM 40697.</title>
        <authorList>
            <person name="Thibessard A."/>
            <person name="Leblond P."/>
        </authorList>
    </citation>
    <scope>NUCLEOTIDE SEQUENCE [LARGE SCALE GENOMIC DNA]</scope>
    <source>
        <strain evidence="9">DSM 40697</strain>
    </source>
</reference>
<evidence type="ECO:0000256" key="4">
    <source>
        <dbReference type="ARBA" id="ARBA00023136"/>
    </source>
</evidence>
<feature type="region of interest" description="Disordered" evidence="5">
    <location>
        <begin position="453"/>
        <end position="513"/>
    </location>
</feature>
<name>A0ABN4P8J0_STRAM</name>